<feature type="compositionally biased region" description="Low complexity" evidence="1">
    <location>
        <begin position="44"/>
        <end position="55"/>
    </location>
</feature>
<evidence type="ECO:0000313" key="3">
    <source>
        <dbReference type="Proteomes" id="UP000019364"/>
    </source>
</evidence>
<accession>W7YHD7</accession>
<dbReference type="OrthoDB" id="2659794at2"/>
<reference evidence="2 3" key="1">
    <citation type="journal article" date="2014" name="Genome Announc.">
        <title>Draft Genome Sequence of Paenibacillus pini JCM 16418T, Isolated from the Rhizosphere of Pine Tree.</title>
        <authorList>
            <person name="Yuki M."/>
            <person name="Oshima K."/>
            <person name="Suda W."/>
            <person name="Oshida Y."/>
            <person name="Kitamura K."/>
            <person name="Iida Y."/>
            <person name="Hattori M."/>
            <person name="Ohkuma M."/>
        </authorList>
    </citation>
    <scope>NUCLEOTIDE SEQUENCE [LARGE SCALE GENOMIC DNA]</scope>
    <source>
        <strain evidence="2 3">JCM 16418</strain>
    </source>
</reference>
<keyword evidence="3" id="KW-1185">Reference proteome</keyword>
<dbReference type="RefSeq" id="WP_036646583.1">
    <property type="nucleotide sequence ID" value="NZ_BAVZ01000002.1"/>
</dbReference>
<evidence type="ECO:0000313" key="2">
    <source>
        <dbReference type="EMBL" id="GAF06998.1"/>
    </source>
</evidence>
<dbReference type="EMBL" id="BAVZ01000002">
    <property type="protein sequence ID" value="GAF06998.1"/>
    <property type="molecule type" value="Genomic_DNA"/>
</dbReference>
<sequence length="116" mass="12439">MARKSKKMWGLVICAGIGVLIGMQLAGSDVPSSDPSIRSSVNASQQTSPSSRTSSNTFIVQTTQEDVRNMTPEQILLPNAKKPTVDVLADKTSGLLQELSQKSIRMVVSLFSSLTD</sequence>
<evidence type="ECO:0000256" key="1">
    <source>
        <dbReference type="SAM" id="MobiDB-lite"/>
    </source>
</evidence>
<feature type="region of interest" description="Disordered" evidence="1">
    <location>
        <begin position="27"/>
        <end position="57"/>
    </location>
</feature>
<protein>
    <submittedName>
        <fullName evidence="2">Uncharacterized protein</fullName>
    </submittedName>
</protein>
<comment type="caution">
    <text evidence="2">The sequence shown here is derived from an EMBL/GenBank/DDBJ whole genome shotgun (WGS) entry which is preliminary data.</text>
</comment>
<dbReference type="AlphaFoldDB" id="W7YHD7"/>
<dbReference type="Proteomes" id="UP000019364">
    <property type="component" value="Unassembled WGS sequence"/>
</dbReference>
<proteinExistence type="predicted"/>
<dbReference type="STRING" id="1236976.JCM16418_985"/>
<name>W7YHD7_9BACL</name>
<feature type="compositionally biased region" description="Polar residues" evidence="1">
    <location>
        <begin position="30"/>
        <end position="43"/>
    </location>
</feature>
<gene>
    <name evidence="2" type="ORF">JCM16418_985</name>
</gene>
<organism evidence="2 3">
    <name type="scientific">Paenibacillus pini JCM 16418</name>
    <dbReference type="NCBI Taxonomy" id="1236976"/>
    <lineage>
        <taxon>Bacteria</taxon>
        <taxon>Bacillati</taxon>
        <taxon>Bacillota</taxon>
        <taxon>Bacilli</taxon>
        <taxon>Bacillales</taxon>
        <taxon>Paenibacillaceae</taxon>
        <taxon>Paenibacillus</taxon>
    </lineage>
</organism>